<dbReference type="Pfam" id="PF03466">
    <property type="entry name" value="LysR_substrate"/>
    <property type="match status" value="1"/>
</dbReference>
<dbReference type="Gene3D" id="3.40.190.290">
    <property type="match status" value="1"/>
</dbReference>
<dbReference type="EMBL" id="CP007142">
    <property type="protein sequence ID" value="AJQ97434.1"/>
    <property type="molecule type" value="Genomic_DNA"/>
</dbReference>
<evidence type="ECO:0000259" key="5">
    <source>
        <dbReference type="PROSITE" id="PS50931"/>
    </source>
</evidence>
<dbReference type="GO" id="GO:0003700">
    <property type="term" value="F:DNA-binding transcription factor activity"/>
    <property type="evidence" value="ECO:0007669"/>
    <property type="project" value="InterPro"/>
</dbReference>
<dbReference type="RefSeq" id="WP_044619177.1">
    <property type="nucleotide sequence ID" value="NZ_CP007142.1"/>
</dbReference>
<dbReference type="SUPFAM" id="SSF53850">
    <property type="entry name" value="Periplasmic binding protein-like II"/>
    <property type="match status" value="1"/>
</dbReference>
<dbReference type="InterPro" id="IPR000847">
    <property type="entry name" value="LysR_HTH_N"/>
</dbReference>
<keyword evidence="2" id="KW-0805">Transcription regulation</keyword>
<dbReference type="InterPro" id="IPR036390">
    <property type="entry name" value="WH_DNA-bd_sf"/>
</dbReference>
<protein>
    <submittedName>
        <fullName evidence="6">Transcriptional regulator</fullName>
    </submittedName>
</protein>
<dbReference type="SUPFAM" id="SSF46785">
    <property type="entry name" value="Winged helix' DNA-binding domain"/>
    <property type="match status" value="1"/>
</dbReference>
<evidence type="ECO:0000256" key="2">
    <source>
        <dbReference type="ARBA" id="ARBA00023015"/>
    </source>
</evidence>
<keyword evidence="4" id="KW-0804">Transcription</keyword>
<name>A0A0C5W483_9GAMM</name>
<organism evidence="6 7">
    <name type="scientific">Gynuella sunshinyii YC6258</name>
    <dbReference type="NCBI Taxonomy" id="1445510"/>
    <lineage>
        <taxon>Bacteria</taxon>
        <taxon>Pseudomonadati</taxon>
        <taxon>Pseudomonadota</taxon>
        <taxon>Gammaproteobacteria</taxon>
        <taxon>Oceanospirillales</taxon>
        <taxon>Saccharospirillaceae</taxon>
        <taxon>Gynuella</taxon>
    </lineage>
</organism>
<accession>A0A0C5W483</accession>
<evidence type="ECO:0000256" key="4">
    <source>
        <dbReference type="ARBA" id="ARBA00023163"/>
    </source>
</evidence>
<reference evidence="6 7" key="1">
    <citation type="submission" date="2014-01" db="EMBL/GenBank/DDBJ databases">
        <title>Full genme sequencing of cellulolytic bacterium Gynuella sunshinyii YC6258T gen. nov., sp. nov.</title>
        <authorList>
            <person name="Khan H."/>
            <person name="Chung E.J."/>
            <person name="Chung Y.R."/>
        </authorList>
    </citation>
    <scope>NUCLEOTIDE SEQUENCE [LARGE SCALE GENOMIC DNA]</scope>
    <source>
        <strain evidence="6 7">YC6258</strain>
    </source>
</reference>
<comment type="similarity">
    <text evidence="1">Belongs to the LysR transcriptional regulatory family.</text>
</comment>
<dbReference type="KEGG" id="gsn:YC6258_05404"/>
<dbReference type="HOGENOM" id="CLU_039613_35_1_6"/>
<evidence type="ECO:0000313" key="7">
    <source>
        <dbReference type="Proteomes" id="UP000032266"/>
    </source>
</evidence>
<dbReference type="PANTHER" id="PTHR30126">
    <property type="entry name" value="HTH-TYPE TRANSCRIPTIONAL REGULATOR"/>
    <property type="match status" value="1"/>
</dbReference>
<dbReference type="OrthoDB" id="196624at2"/>
<dbReference type="PANTHER" id="PTHR30126:SF4">
    <property type="entry name" value="LYSR FAMILY TRANSCRIPTIONAL REGULATOR"/>
    <property type="match status" value="1"/>
</dbReference>
<dbReference type="Proteomes" id="UP000032266">
    <property type="component" value="Chromosome"/>
</dbReference>
<dbReference type="Gene3D" id="1.10.10.10">
    <property type="entry name" value="Winged helix-like DNA-binding domain superfamily/Winged helix DNA-binding domain"/>
    <property type="match status" value="1"/>
</dbReference>
<dbReference type="PROSITE" id="PS50931">
    <property type="entry name" value="HTH_LYSR"/>
    <property type="match status" value="1"/>
</dbReference>
<dbReference type="Pfam" id="PF00126">
    <property type="entry name" value="HTH_1"/>
    <property type="match status" value="1"/>
</dbReference>
<feature type="domain" description="HTH lysR-type" evidence="5">
    <location>
        <begin position="6"/>
        <end position="63"/>
    </location>
</feature>
<dbReference type="AlphaFoldDB" id="A0A0C5W483"/>
<evidence type="ECO:0000256" key="3">
    <source>
        <dbReference type="ARBA" id="ARBA00023125"/>
    </source>
</evidence>
<sequence>MPHNPITLDILRALKAIDRHGSFAAAAEALNKVPSALTYTIQKVEQDLNLALFDRSGHKAQMTDAAKLLLREGQKILDQLDMLATNAKQVADGWEVVFTVVFDTTIDIAQLFPVIKEFQDVAPFVRVKLKEESLSGSWESIQNNHANLLIAPRIGLPLDTDHLETKEIGDMEFTLAVAQNHPLTTYPQPVAHQELSKFPVVVIPDSTTKTQTMSAGLSHQERHFYVPGMTEKIKAQVAGLGIGYLPKFRIQNELENGSLVEIQTADNRTSQGKLLLAWRKDNNGKALEWFIKRLSSKSLIE</sequence>
<keyword evidence="7" id="KW-1185">Reference proteome</keyword>
<dbReference type="InterPro" id="IPR036388">
    <property type="entry name" value="WH-like_DNA-bd_sf"/>
</dbReference>
<dbReference type="GO" id="GO:0000976">
    <property type="term" value="F:transcription cis-regulatory region binding"/>
    <property type="evidence" value="ECO:0007669"/>
    <property type="project" value="TreeGrafter"/>
</dbReference>
<proteinExistence type="inferred from homology"/>
<gene>
    <name evidence="6" type="ORF">YC6258_05404</name>
</gene>
<evidence type="ECO:0000313" key="6">
    <source>
        <dbReference type="EMBL" id="AJQ97434.1"/>
    </source>
</evidence>
<dbReference type="InterPro" id="IPR005119">
    <property type="entry name" value="LysR_subst-bd"/>
</dbReference>
<dbReference type="STRING" id="1445510.YC6258_05404"/>
<evidence type="ECO:0000256" key="1">
    <source>
        <dbReference type="ARBA" id="ARBA00009437"/>
    </source>
</evidence>
<keyword evidence="3" id="KW-0238">DNA-binding</keyword>